<organism evidence="2 3">
    <name type="scientific">Rhinolophus ferrumequinum</name>
    <name type="common">Greater horseshoe bat</name>
    <dbReference type="NCBI Taxonomy" id="59479"/>
    <lineage>
        <taxon>Eukaryota</taxon>
        <taxon>Metazoa</taxon>
        <taxon>Chordata</taxon>
        <taxon>Craniata</taxon>
        <taxon>Vertebrata</taxon>
        <taxon>Euteleostomi</taxon>
        <taxon>Mammalia</taxon>
        <taxon>Eutheria</taxon>
        <taxon>Laurasiatheria</taxon>
        <taxon>Chiroptera</taxon>
        <taxon>Yinpterochiroptera</taxon>
        <taxon>Rhinolophoidea</taxon>
        <taxon>Rhinolophidae</taxon>
        <taxon>Rhinolophinae</taxon>
        <taxon>Rhinolophus</taxon>
    </lineage>
</organism>
<dbReference type="Proteomes" id="UP000585614">
    <property type="component" value="Unassembled WGS sequence"/>
</dbReference>
<gene>
    <name evidence="2" type="ORF">mRhiFer1_009640</name>
</gene>
<evidence type="ECO:0000313" key="3">
    <source>
        <dbReference type="Proteomes" id="UP000585614"/>
    </source>
</evidence>
<protein>
    <submittedName>
        <fullName evidence="2">Uncharacterized protein</fullName>
    </submittedName>
</protein>
<evidence type="ECO:0000256" key="1">
    <source>
        <dbReference type="SAM" id="MobiDB-lite"/>
    </source>
</evidence>
<dbReference type="AlphaFoldDB" id="A0A7J7R5Z4"/>
<name>A0A7J7R5Z4_RHIFE</name>
<evidence type="ECO:0000313" key="2">
    <source>
        <dbReference type="EMBL" id="KAF6271524.1"/>
    </source>
</evidence>
<feature type="compositionally biased region" description="Basic and acidic residues" evidence="1">
    <location>
        <begin position="98"/>
        <end position="108"/>
    </location>
</feature>
<comment type="caution">
    <text evidence="2">The sequence shown here is derived from an EMBL/GenBank/DDBJ whole genome shotgun (WGS) entry which is preliminary data.</text>
</comment>
<sequence length="155" mass="16249">MHESETPINGDCMTLASSLGWSSRRYAARPAAPRLSRRPLLSSLRLRRPGGHLYCGPQPRSLPCHLCAPAYCDPAPPGGRVLAPGASGGWCGGTAGRGEGRCRSEKSGSRPGRGFRWPRGPSEYRISSRGAGSSEGTERPHLGTRGLAADTAVGA</sequence>
<accession>A0A7J7R5Z4</accession>
<reference evidence="2 3" key="1">
    <citation type="journal article" date="2020" name="Nature">
        <title>Six reference-quality genomes reveal evolution of bat adaptations.</title>
        <authorList>
            <person name="Jebb D."/>
            <person name="Huang Z."/>
            <person name="Pippel M."/>
            <person name="Hughes G.M."/>
            <person name="Lavrichenko K."/>
            <person name="Devanna P."/>
            <person name="Winkler S."/>
            <person name="Jermiin L.S."/>
            <person name="Skirmuntt E.C."/>
            <person name="Katzourakis A."/>
            <person name="Burkitt-Gray L."/>
            <person name="Ray D.A."/>
            <person name="Sullivan K.A.M."/>
            <person name="Roscito J.G."/>
            <person name="Kirilenko B.M."/>
            <person name="Davalos L.M."/>
            <person name="Corthals A.P."/>
            <person name="Power M.L."/>
            <person name="Jones G."/>
            <person name="Ransome R.D."/>
            <person name="Dechmann D.K.N."/>
            <person name="Locatelli A.G."/>
            <person name="Puechmaille S.J."/>
            <person name="Fedrigo O."/>
            <person name="Jarvis E.D."/>
            <person name="Hiller M."/>
            <person name="Vernes S.C."/>
            <person name="Myers E.W."/>
            <person name="Teeling E.C."/>
        </authorList>
    </citation>
    <scope>NUCLEOTIDE SEQUENCE [LARGE SCALE GENOMIC DNA]</scope>
    <source>
        <strain evidence="2">MRhiFer1</strain>
        <tissue evidence="2">Lung</tissue>
    </source>
</reference>
<proteinExistence type="predicted"/>
<feature type="region of interest" description="Disordered" evidence="1">
    <location>
        <begin position="94"/>
        <end position="155"/>
    </location>
</feature>
<dbReference type="EMBL" id="JACAGC010000030">
    <property type="protein sequence ID" value="KAF6271524.1"/>
    <property type="molecule type" value="Genomic_DNA"/>
</dbReference>
<feature type="compositionally biased region" description="Low complexity" evidence="1">
    <location>
        <begin position="109"/>
        <end position="121"/>
    </location>
</feature>